<dbReference type="PANTHER" id="PTHR43584:SF3">
    <property type="entry name" value="BIFUNCTIONAL PROTEIN GLMU"/>
    <property type="match status" value="1"/>
</dbReference>
<comment type="function">
    <text evidence="17 18">Catalyzes the last two sequential reactions in the de novo biosynthetic pathway for UDP-N-acetylglucosamine (UDP-GlcNAc). The C-terminal domain catalyzes the transfer of acetyl group from acetyl coenzyme A to glucosamine-1-phosphate (GlcN-1-P) to produce N-acetylglucosamine-1-phosphate (GlcNAc-1-P), which is converted into UDP-GlcNAc by the transfer of uridine 5-monophosphate (from uridine 5-triphosphate), a reaction catalyzed by the N-terminal domain.</text>
</comment>
<feature type="binding site" evidence="18">
    <location>
        <position position="80"/>
    </location>
    <ligand>
        <name>UDP-N-acetyl-alpha-D-glucosamine</name>
        <dbReference type="ChEBI" id="CHEBI:57705"/>
    </ligand>
</feature>
<dbReference type="GO" id="GO:0009252">
    <property type="term" value="P:peptidoglycan biosynthetic process"/>
    <property type="evidence" value="ECO:0007669"/>
    <property type="project" value="UniProtKB-UniRule"/>
</dbReference>
<keyword evidence="9 18" id="KW-0460">Magnesium</keyword>
<feature type="binding site" evidence="18">
    <location>
        <begin position="374"/>
        <end position="375"/>
    </location>
    <ligand>
        <name>acetyl-CoA</name>
        <dbReference type="ChEBI" id="CHEBI:57288"/>
    </ligand>
</feature>
<evidence type="ECO:0000256" key="9">
    <source>
        <dbReference type="ARBA" id="ARBA00022842"/>
    </source>
</evidence>
<dbReference type="InterPro" id="IPR018357">
    <property type="entry name" value="Hexapep_transf_CS"/>
</dbReference>
<feature type="region of interest" description="N-acetyltransferase" evidence="18">
    <location>
        <begin position="256"/>
        <end position="451"/>
    </location>
</feature>
<feature type="binding site" evidence="18">
    <location>
        <position position="339"/>
    </location>
    <ligand>
        <name>UDP-N-acetyl-alpha-D-glucosamine</name>
        <dbReference type="ChEBI" id="CHEBI:57705"/>
    </ligand>
</feature>
<organism evidence="20 21">
    <name type="scientific">Nitratireductor basaltis</name>
    <dbReference type="NCBI Taxonomy" id="472175"/>
    <lineage>
        <taxon>Bacteria</taxon>
        <taxon>Pseudomonadati</taxon>
        <taxon>Pseudomonadota</taxon>
        <taxon>Alphaproteobacteria</taxon>
        <taxon>Hyphomicrobiales</taxon>
        <taxon>Phyllobacteriaceae</taxon>
        <taxon>Nitratireductor</taxon>
    </lineage>
</organism>
<dbReference type="Pfam" id="PF12804">
    <property type="entry name" value="NTP_transf_3"/>
    <property type="match status" value="1"/>
</dbReference>
<dbReference type="GO" id="GO:0000287">
    <property type="term" value="F:magnesium ion binding"/>
    <property type="evidence" value="ECO:0007669"/>
    <property type="project" value="UniProtKB-UniRule"/>
</dbReference>
<evidence type="ECO:0000256" key="3">
    <source>
        <dbReference type="ARBA" id="ARBA00007947"/>
    </source>
</evidence>
<feature type="region of interest" description="Linker" evidence="18">
    <location>
        <begin position="235"/>
        <end position="255"/>
    </location>
</feature>
<feature type="binding site" evidence="18">
    <location>
        <position position="25"/>
    </location>
    <ligand>
        <name>UDP-N-acetyl-alpha-D-glucosamine</name>
        <dbReference type="ChEBI" id="CHEBI:57705"/>
    </ligand>
</feature>
<dbReference type="UniPathway" id="UPA00973"/>
<dbReference type="InterPro" id="IPR025877">
    <property type="entry name" value="MobA-like_NTP_Trfase"/>
</dbReference>
<feature type="binding site" evidence="18">
    <location>
        <position position="110"/>
    </location>
    <ligand>
        <name>Mg(2+)</name>
        <dbReference type="ChEBI" id="CHEBI:18420"/>
    </ligand>
</feature>
<dbReference type="GO" id="GO:0005737">
    <property type="term" value="C:cytoplasm"/>
    <property type="evidence" value="ECO:0007669"/>
    <property type="project" value="UniProtKB-SubCell"/>
</dbReference>
<evidence type="ECO:0000256" key="6">
    <source>
        <dbReference type="ARBA" id="ARBA00022695"/>
    </source>
</evidence>
<keyword evidence="7 18" id="KW-0479">Metal-binding</keyword>
<dbReference type="eggNOG" id="COG1207">
    <property type="taxonomic scope" value="Bacteria"/>
</dbReference>
<name>A0A084UAT2_9HYPH</name>
<comment type="subunit">
    <text evidence="18">Homotrimer.</text>
</comment>
<evidence type="ECO:0000256" key="11">
    <source>
        <dbReference type="ARBA" id="ARBA00022984"/>
    </source>
</evidence>
<feature type="region of interest" description="Pyrophosphorylase" evidence="18">
    <location>
        <begin position="1"/>
        <end position="234"/>
    </location>
</feature>
<feature type="domain" description="MobA-like NTP transferase" evidence="19">
    <location>
        <begin position="9"/>
        <end position="142"/>
    </location>
</feature>
<dbReference type="Gene3D" id="2.160.10.10">
    <property type="entry name" value="Hexapeptide repeat proteins"/>
    <property type="match status" value="1"/>
</dbReference>
<sequence length="451" mass="47413">MSNRSCLTIILAAGEGTRMKSALPKVLHKVAGLEMLGHVIKSARSSGSDEIALVLGHGADRVSAAADSLGAGTAISTFLQQKQLGTADAVLAARPALEKKFDDILVLFGDAPLIRPEALGDMRMALAQGAQVAVMGFRTQTPHGYGRLLEDGGALVGIREEKDCSDEQRRITFCNGGAMALSGAHALELLHQIGNDNAKGEYYLTDIVAIAAAAGLDVRAVEADEEDALGVNNRAELARAETIWQNRRREELMLAGVTMLAPDSVYLAHDTEIGADAVIEPNVFFGPGVKVAEGALIRAFSHLEDAHVATGAQVGPYARLRPGAKVMENAKIGNFCEIKKSRIGEGAKVPHLSYVGDADVGAGANIGAGTITCNYDGFGKHRTEIGDNAFVGTNSSLVAPIRIGAGAYVASGSVVTQDVPDDALAFGRARQSTREGRGRQLRERLRKLAGK</sequence>
<dbReference type="HAMAP" id="MF_01631">
    <property type="entry name" value="GlmU"/>
    <property type="match status" value="1"/>
</dbReference>
<feature type="binding site" evidence="18">
    <location>
        <position position="160"/>
    </location>
    <ligand>
        <name>UDP-N-acetyl-alpha-D-glucosamine</name>
        <dbReference type="ChEBI" id="CHEBI:57705"/>
    </ligand>
</feature>
<feature type="binding site" evidence="18">
    <location>
        <position position="411"/>
    </location>
    <ligand>
        <name>acetyl-CoA</name>
        <dbReference type="ChEBI" id="CHEBI:57288"/>
    </ligand>
</feature>
<dbReference type="GO" id="GO:0071555">
    <property type="term" value="P:cell wall organization"/>
    <property type="evidence" value="ECO:0007669"/>
    <property type="project" value="UniProtKB-KW"/>
</dbReference>
<dbReference type="InterPro" id="IPR050065">
    <property type="entry name" value="GlmU-like"/>
</dbReference>
<keyword evidence="21" id="KW-1185">Reference proteome</keyword>
<evidence type="ECO:0000256" key="10">
    <source>
        <dbReference type="ARBA" id="ARBA00022960"/>
    </source>
</evidence>
<dbReference type="InterPro" id="IPR029044">
    <property type="entry name" value="Nucleotide-diphossugar_trans"/>
</dbReference>
<dbReference type="GO" id="GO:0009245">
    <property type="term" value="P:lipid A biosynthetic process"/>
    <property type="evidence" value="ECO:0007669"/>
    <property type="project" value="UniProtKB-UniRule"/>
</dbReference>
<dbReference type="CDD" id="cd02540">
    <property type="entry name" value="GT2_GlmU_N_bac"/>
    <property type="match status" value="1"/>
</dbReference>
<feature type="binding site" evidence="18">
    <location>
        <position position="232"/>
    </location>
    <ligand>
        <name>UDP-N-acetyl-alpha-D-glucosamine</name>
        <dbReference type="ChEBI" id="CHEBI:57705"/>
    </ligand>
</feature>
<comment type="pathway">
    <text evidence="18">Nucleotide-sugar biosynthesis; UDP-N-acetyl-alpha-D-glucosamine biosynthesis; UDP-N-acetyl-alpha-D-glucosamine from N-acetyl-alpha-D-glucosamine 1-phosphate: step 1/1.</text>
</comment>
<dbReference type="Pfam" id="PF00132">
    <property type="entry name" value="Hexapep"/>
    <property type="match status" value="1"/>
</dbReference>
<feature type="active site" description="Proton acceptor" evidence="18">
    <location>
        <position position="351"/>
    </location>
</feature>
<reference evidence="20 21" key="1">
    <citation type="submission" date="2014-05" db="EMBL/GenBank/DDBJ databases">
        <title>Draft Genome Sequence of Nitratireductor basaltis Strain UMTGB225, A Marine Bacterium Isolated from Green Barrel Tunicate.</title>
        <authorList>
            <person name="Gan H.Y."/>
        </authorList>
    </citation>
    <scope>NUCLEOTIDE SEQUENCE [LARGE SCALE GENOMIC DNA]</scope>
    <source>
        <strain evidence="20 21">UMTGB225</strain>
    </source>
</reference>
<evidence type="ECO:0000313" key="20">
    <source>
        <dbReference type="EMBL" id="KFB10068.1"/>
    </source>
</evidence>
<comment type="pathway">
    <text evidence="18">Nucleotide-sugar biosynthesis; UDP-N-acetyl-alpha-D-glucosamine biosynthesis; N-acetyl-alpha-D-glucosamine 1-phosphate from alpha-D-glucosamine 6-phosphate (route II): step 2/2.</text>
</comment>
<comment type="cofactor">
    <cofactor evidence="18">
        <name>Mg(2+)</name>
        <dbReference type="ChEBI" id="CHEBI:18420"/>
    </cofactor>
    <text evidence="18">Binds 1 Mg(2+) ion per subunit.</text>
</comment>
<evidence type="ECO:0000256" key="16">
    <source>
        <dbReference type="ARBA" id="ARBA00048493"/>
    </source>
</evidence>
<evidence type="ECO:0000256" key="18">
    <source>
        <dbReference type="HAMAP-Rule" id="MF_01631"/>
    </source>
</evidence>
<dbReference type="GO" id="GO:0003977">
    <property type="term" value="F:UDP-N-acetylglucosamine diphosphorylase activity"/>
    <property type="evidence" value="ECO:0007669"/>
    <property type="project" value="UniProtKB-UniRule"/>
</dbReference>
<dbReference type="SUPFAM" id="SSF51161">
    <property type="entry name" value="Trimeric LpxA-like enzymes"/>
    <property type="match status" value="1"/>
</dbReference>
<dbReference type="InterPro" id="IPR011004">
    <property type="entry name" value="Trimer_LpxA-like_sf"/>
</dbReference>
<gene>
    <name evidence="18 20" type="primary">glmU</name>
    <name evidence="20" type="ORF">EL18_01096</name>
</gene>
<dbReference type="PANTHER" id="PTHR43584">
    <property type="entry name" value="NUCLEOTIDYL TRANSFERASE"/>
    <property type="match status" value="1"/>
</dbReference>
<evidence type="ECO:0000259" key="19">
    <source>
        <dbReference type="Pfam" id="PF12804"/>
    </source>
</evidence>
<dbReference type="GO" id="GO:0019134">
    <property type="term" value="F:glucosamine-1-phosphate N-acetyltransferase activity"/>
    <property type="evidence" value="ECO:0007669"/>
    <property type="project" value="UniProtKB-UniRule"/>
</dbReference>
<proteinExistence type="inferred from homology"/>
<dbReference type="PATRIC" id="fig|472175.3.peg.1105"/>
<evidence type="ECO:0000256" key="14">
    <source>
        <dbReference type="ARBA" id="ARBA00023316"/>
    </source>
</evidence>
<feature type="binding site" evidence="18">
    <location>
        <begin position="11"/>
        <end position="14"/>
    </location>
    <ligand>
        <name>UDP-N-acetyl-alpha-D-glucosamine</name>
        <dbReference type="ChEBI" id="CHEBI:57705"/>
    </ligand>
</feature>
<dbReference type="PROSITE" id="PS00101">
    <property type="entry name" value="HEXAPEP_TRANSFERASES"/>
    <property type="match status" value="1"/>
</dbReference>
<keyword evidence="6 18" id="KW-0548">Nucleotidyltransferase</keyword>
<evidence type="ECO:0000256" key="13">
    <source>
        <dbReference type="ARBA" id="ARBA00023315"/>
    </source>
</evidence>
<feature type="binding site" evidence="18">
    <location>
        <position position="368"/>
    </location>
    <ligand>
        <name>acetyl-CoA</name>
        <dbReference type="ChEBI" id="CHEBI:57288"/>
    </ligand>
</feature>
<feature type="binding site" evidence="18">
    <location>
        <position position="428"/>
    </location>
    <ligand>
        <name>acetyl-CoA</name>
        <dbReference type="ChEBI" id="CHEBI:57288"/>
    </ligand>
</feature>
<keyword evidence="12 18" id="KW-0511">Multifunctional enzyme</keyword>
<protein>
    <recommendedName>
        <fullName evidence="18">Bifunctional protein GlmU</fullName>
    </recommendedName>
    <domain>
        <recommendedName>
            <fullName evidence="18">UDP-N-acetylglucosamine pyrophosphorylase</fullName>
            <ecNumber evidence="18">2.7.7.23</ecNumber>
        </recommendedName>
        <alternativeName>
            <fullName evidence="18">N-acetylglucosamine-1-phosphate uridyltransferase</fullName>
        </alternativeName>
    </domain>
    <domain>
        <recommendedName>
            <fullName evidence="18">Glucosamine-1-phosphate N-acetyltransferase</fullName>
            <ecNumber evidence="18">2.3.1.157</ecNumber>
        </recommendedName>
    </domain>
</protein>
<keyword evidence="4 18" id="KW-0963">Cytoplasm</keyword>
<keyword evidence="10 18" id="KW-0133">Cell shape</keyword>
<comment type="subcellular location">
    <subcellularLocation>
        <location evidence="1 18">Cytoplasm</location>
    </subcellularLocation>
</comment>
<dbReference type="NCBIfam" id="TIGR01173">
    <property type="entry name" value="glmU"/>
    <property type="match status" value="1"/>
</dbReference>
<comment type="similarity">
    <text evidence="3 18">In the N-terminal section; belongs to the N-acetylglucosamine-1-phosphate uridyltransferase family.</text>
</comment>
<feature type="binding site" evidence="18">
    <location>
        <position position="232"/>
    </location>
    <ligand>
        <name>Mg(2+)</name>
        <dbReference type="ChEBI" id="CHEBI:18420"/>
    </ligand>
</feature>
<dbReference type="UniPathway" id="UPA00113">
    <property type="reaction ID" value="UER00532"/>
</dbReference>
<dbReference type="OrthoDB" id="9775031at2"/>
<evidence type="ECO:0000256" key="8">
    <source>
        <dbReference type="ARBA" id="ARBA00022737"/>
    </source>
</evidence>
<evidence type="ECO:0000256" key="12">
    <source>
        <dbReference type="ARBA" id="ARBA00023268"/>
    </source>
</evidence>
<feature type="binding site" evidence="18">
    <location>
        <position position="354"/>
    </location>
    <ligand>
        <name>UDP-N-acetyl-alpha-D-glucosamine</name>
        <dbReference type="ChEBI" id="CHEBI:57705"/>
    </ligand>
</feature>
<dbReference type="EC" id="2.7.7.23" evidence="18"/>
<dbReference type="InterPro" id="IPR001451">
    <property type="entry name" value="Hexapep"/>
</dbReference>
<dbReference type="InterPro" id="IPR005882">
    <property type="entry name" value="Bifunctional_GlmU"/>
</dbReference>
<dbReference type="Proteomes" id="UP000053675">
    <property type="component" value="Unassembled WGS sequence"/>
</dbReference>
<feature type="binding site" evidence="18">
    <location>
        <position position="175"/>
    </location>
    <ligand>
        <name>UDP-N-acetyl-alpha-D-glucosamine</name>
        <dbReference type="ChEBI" id="CHEBI:57705"/>
    </ligand>
</feature>
<comment type="pathway">
    <text evidence="18">Bacterial outer membrane biogenesis; LPS lipid A biosynthesis.</text>
</comment>
<dbReference type="RefSeq" id="WP_036480589.1">
    <property type="nucleotide sequence ID" value="NZ_JMQM01000001.1"/>
</dbReference>
<comment type="similarity">
    <text evidence="2 18">In the C-terminal section; belongs to the transferase hexapeptide repeat family.</text>
</comment>
<dbReference type="Gene3D" id="3.90.550.10">
    <property type="entry name" value="Spore Coat Polysaccharide Biosynthesis Protein SpsA, Chain A"/>
    <property type="match status" value="1"/>
</dbReference>
<dbReference type="GO" id="GO:0000902">
    <property type="term" value="P:cell morphogenesis"/>
    <property type="evidence" value="ECO:0007669"/>
    <property type="project" value="UniProtKB-UniRule"/>
</dbReference>
<evidence type="ECO:0000256" key="15">
    <source>
        <dbReference type="ARBA" id="ARBA00048247"/>
    </source>
</evidence>
<dbReference type="STRING" id="472175.EL18_01096"/>
<comment type="caution">
    <text evidence="18">Lacks conserved residue(s) required for the propagation of feature annotation.</text>
</comment>
<dbReference type="GO" id="GO:0008360">
    <property type="term" value="P:regulation of cell shape"/>
    <property type="evidence" value="ECO:0007669"/>
    <property type="project" value="UniProtKB-KW"/>
</dbReference>
<evidence type="ECO:0000256" key="1">
    <source>
        <dbReference type="ARBA" id="ARBA00004496"/>
    </source>
</evidence>
<evidence type="ECO:0000256" key="17">
    <source>
        <dbReference type="ARBA" id="ARBA00049628"/>
    </source>
</evidence>
<accession>A0A084UAT2</accession>
<dbReference type="GO" id="GO:0016020">
    <property type="term" value="C:membrane"/>
    <property type="evidence" value="ECO:0007669"/>
    <property type="project" value="GOC"/>
</dbReference>
<comment type="catalytic activity">
    <reaction evidence="16 18">
        <text>N-acetyl-alpha-D-glucosamine 1-phosphate + UTP + H(+) = UDP-N-acetyl-alpha-D-glucosamine + diphosphate</text>
        <dbReference type="Rhea" id="RHEA:13509"/>
        <dbReference type="ChEBI" id="CHEBI:15378"/>
        <dbReference type="ChEBI" id="CHEBI:33019"/>
        <dbReference type="ChEBI" id="CHEBI:46398"/>
        <dbReference type="ChEBI" id="CHEBI:57705"/>
        <dbReference type="ChEBI" id="CHEBI:57776"/>
        <dbReference type="EC" id="2.7.7.23"/>
    </reaction>
</comment>
<keyword evidence="5 18" id="KW-0808">Transferase</keyword>
<comment type="catalytic activity">
    <reaction evidence="15 18">
        <text>alpha-D-glucosamine 1-phosphate + acetyl-CoA = N-acetyl-alpha-D-glucosamine 1-phosphate + CoA + H(+)</text>
        <dbReference type="Rhea" id="RHEA:13725"/>
        <dbReference type="ChEBI" id="CHEBI:15378"/>
        <dbReference type="ChEBI" id="CHEBI:57287"/>
        <dbReference type="ChEBI" id="CHEBI:57288"/>
        <dbReference type="ChEBI" id="CHEBI:57776"/>
        <dbReference type="ChEBI" id="CHEBI:58516"/>
        <dbReference type="EC" id="2.3.1.157"/>
    </reaction>
</comment>
<keyword evidence="8 18" id="KW-0677">Repeat</keyword>
<dbReference type="EMBL" id="JMQM01000001">
    <property type="protein sequence ID" value="KFB10068.1"/>
    <property type="molecule type" value="Genomic_DNA"/>
</dbReference>
<feature type="binding site" evidence="18">
    <location>
        <position position="146"/>
    </location>
    <ligand>
        <name>UDP-N-acetyl-alpha-D-glucosamine</name>
        <dbReference type="ChEBI" id="CHEBI:57705"/>
    </ligand>
</feature>
<comment type="caution">
    <text evidence="20">The sequence shown here is derived from an EMBL/GenBank/DDBJ whole genome shotgun (WGS) entry which is preliminary data.</text>
</comment>
<evidence type="ECO:0000256" key="5">
    <source>
        <dbReference type="ARBA" id="ARBA00022679"/>
    </source>
</evidence>
<dbReference type="NCBIfam" id="NF010933">
    <property type="entry name" value="PRK14353.1"/>
    <property type="match status" value="1"/>
</dbReference>
<evidence type="ECO:0000256" key="2">
    <source>
        <dbReference type="ARBA" id="ARBA00007707"/>
    </source>
</evidence>
<dbReference type="SUPFAM" id="SSF53448">
    <property type="entry name" value="Nucleotide-diphospho-sugar transferases"/>
    <property type="match status" value="1"/>
</dbReference>
<evidence type="ECO:0000256" key="7">
    <source>
        <dbReference type="ARBA" id="ARBA00022723"/>
    </source>
</evidence>
<keyword evidence="14 18" id="KW-0961">Cell wall biogenesis/degradation</keyword>
<feature type="binding site" evidence="18">
    <location>
        <begin position="85"/>
        <end position="86"/>
    </location>
    <ligand>
        <name>UDP-N-acetyl-alpha-D-glucosamine</name>
        <dbReference type="ChEBI" id="CHEBI:57705"/>
    </ligand>
</feature>
<dbReference type="AlphaFoldDB" id="A0A084UAT2"/>
<dbReference type="InterPro" id="IPR038009">
    <property type="entry name" value="GlmU_C_LbH"/>
</dbReference>
<feature type="binding site" evidence="18">
    <location>
        <position position="321"/>
    </location>
    <ligand>
        <name>UDP-N-acetyl-alpha-D-glucosamine</name>
        <dbReference type="ChEBI" id="CHEBI:57705"/>
    </ligand>
</feature>
<dbReference type="GO" id="GO:0006048">
    <property type="term" value="P:UDP-N-acetylglucosamine biosynthetic process"/>
    <property type="evidence" value="ECO:0007669"/>
    <property type="project" value="UniProtKB-UniPathway"/>
</dbReference>
<dbReference type="CDD" id="cd03353">
    <property type="entry name" value="LbH_GlmU_C"/>
    <property type="match status" value="1"/>
</dbReference>
<evidence type="ECO:0000256" key="4">
    <source>
        <dbReference type="ARBA" id="ARBA00022490"/>
    </source>
</evidence>
<evidence type="ECO:0000313" key="21">
    <source>
        <dbReference type="Proteomes" id="UP000053675"/>
    </source>
</evidence>
<keyword evidence="11 18" id="KW-0573">Peptidoglycan synthesis</keyword>
<keyword evidence="13 18" id="KW-0012">Acyltransferase</keyword>
<feature type="binding site" evidence="18">
    <location>
        <position position="365"/>
    </location>
    <ligand>
        <name>UDP-N-acetyl-alpha-D-glucosamine</name>
        <dbReference type="ChEBI" id="CHEBI:57705"/>
    </ligand>
</feature>
<dbReference type="EC" id="2.3.1.157" evidence="18"/>